<sequence>MLHHSPLTTHHPPPTTVETTLSGRSTGSRRMEPMRENLEARRGLSETAGATSSNRRWGETPIFSPDQRFGAGGSNSAGLICFKRRERARMGSSVPDFPLEGRFVGFGNWELGGRTGEGKWCPFLLILSVWINWDRPRHTGSINRQLELGLGLCQE</sequence>
<organism evidence="2 3">
    <name type="scientific">Aspergillus heteromorphus CBS 117.55</name>
    <dbReference type="NCBI Taxonomy" id="1448321"/>
    <lineage>
        <taxon>Eukaryota</taxon>
        <taxon>Fungi</taxon>
        <taxon>Dikarya</taxon>
        <taxon>Ascomycota</taxon>
        <taxon>Pezizomycotina</taxon>
        <taxon>Eurotiomycetes</taxon>
        <taxon>Eurotiomycetidae</taxon>
        <taxon>Eurotiales</taxon>
        <taxon>Aspergillaceae</taxon>
        <taxon>Aspergillus</taxon>
        <taxon>Aspergillus subgen. Circumdati</taxon>
    </lineage>
</organism>
<keyword evidence="3" id="KW-1185">Reference proteome</keyword>
<evidence type="ECO:0000256" key="1">
    <source>
        <dbReference type="SAM" id="MobiDB-lite"/>
    </source>
</evidence>
<proteinExistence type="predicted"/>
<evidence type="ECO:0000313" key="3">
    <source>
        <dbReference type="Proteomes" id="UP000247233"/>
    </source>
</evidence>
<dbReference type="GeneID" id="37060185"/>
<gene>
    <name evidence="2" type="ORF">BO70DRAFT_119924</name>
</gene>
<dbReference type="Proteomes" id="UP000247233">
    <property type="component" value="Unassembled WGS sequence"/>
</dbReference>
<evidence type="ECO:0000313" key="2">
    <source>
        <dbReference type="EMBL" id="PWY71633.1"/>
    </source>
</evidence>
<dbReference type="RefSeq" id="XP_025396225.1">
    <property type="nucleotide sequence ID" value="XM_025537948.1"/>
</dbReference>
<dbReference type="EMBL" id="MSFL01000027">
    <property type="protein sequence ID" value="PWY71633.1"/>
    <property type="molecule type" value="Genomic_DNA"/>
</dbReference>
<feature type="compositionally biased region" description="Low complexity" evidence="1">
    <location>
        <begin position="1"/>
        <end position="21"/>
    </location>
</feature>
<protein>
    <submittedName>
        <fullName evidence="2">Uncharacterized protein</fullName>
    </submittedName>
</protein>
<dbReference type="VEuPathDB" id="FungiDB:BO70DRAFT_119924"/>
<name>A0A317VBA1_9EURO</name>
<feature type="region of interest" description="Disordered" evidence="1">
    <location>
        <begin position="1"/>
        <end position="69"/>
    </location>
</feature>
<comment type="caution">
    <text evidence="2">The sequence shown here is derived from an EMBL/GenBank/DDBJ whole genome shotgun (WGS) entry which is preliminary data.</text>
</comment>
<dbReference type="AlphaFoldDB" id="A0A317VBA1"/>
<feature type="compositionally biased region" description="Basic and acidic residues" evidence="1">
    <location>
        <begin position="29"/>
        <end position="44"/>
    </location>
</feature>
<reference evidence="2 3" key="1">
    <citation type="submission" date="2016-12" db="EMBL/GenBank/DDBJ databases">
        <title>The genomes of Aspergillus section Nigri reveals drivers in fungal speciation.</title>
        <authorList>
            <consortium name="DOE Joint Genome Institute"/>
            <person name="Vesth T.C."/>
            <person name="Nybo J."/>
            <person name="Theobald S."/>
            <person name="Brandl J."/>
            <person name="Frisvad J.C."/>
            <person name="Nielsen K.F."/>
            <person name="Lyhne E.K."/>
            <person name="Kogle M.E."/>
            <person name="Kuo A."/>
            <person name="Riley R."/>
            <person name="Clum A."/>
            <person name="Nolan M."/>
            <person name="Lipzen A."/>
            <person name="Salamov A."/>
            <person name="Henrissat B."/>
            <person name="Wiebenga A."/>
            <person name="De Vries R.P."/>
            <person name="Grigoriev I.V."/>
            <person name="Mortensen U.H."/>
            <person name="Andersen M.R."/>
            <person name="Baker S.E."/>
        </authorList>
    </citation>
    <scope>NUCLEOTIDE SEQUENCE [LARGE SCALE GENOMIC DNA]</scope>
    <source>
        <strain evidence="2 3">CBS 117.55</strain>
    </source>
</reference>
<accession>A0A317VBA1</accession>